<dbReference type="AlphaFoldDB" id="W3XQI0"/>
<dbReference type="PANTHER" id="PTHR21366">
    <property type="entry name" value="GLYOXALASE FAMILY PROTEIN"/>
    <property type="match status" value="1"/>
</dbReference>
<feature type="region of interest" description="Disordered" evidence="2">
    <location>
        <begin position="1"/>
        <end position="25"/>
    </location>
</feature>
<evidence type="ECO:0000256" key="2">
    <source>
        <dbReference type="SAM" id="MobiDB-lite"/>
    </source>
</evidence>
<dbReference type="InterPro" id="IPR050383">
    <property type="entry name" value="GlyoxalaseI/FosfomycinResist"/>
</dbReference>
<dbReference type="InterPro" id="IPR004360">
    <property type="entry name" value="Glyas_Fos-R_dOase_dom"/>
</dbReference>
<evidence type="ECO:0000259" key="3">
    <source>
        <dbReference type="PROSITE" id="PS51819"/>
    </source>
</evidence>
<dbReference type="PANTHER" id="PTHR21366:SF14">
    <property type="entry name" value="GLYOXALASE DOMAIN-CONTAINING PROTEIN 5"/>
    <property type="match status" value="1"/>
</dbReference>
<keyword evidence="5" id="KW-1185">Reference proteome</keyword>
<dbReference type="Pfam" id="PF00903">
    <property type="entry name" value="Glyoxalase"/>
    <property type="match status" value="1"/>
</dbReference>
<dbReference type="EMBL" id="KI912109">
    <property type="protein sequence ID" value="ETS87767.1"/>
    <property type="molecule type" value="Genomic_DNA"/>
</dbReference>
<dbReference type="OrthoDB" id="5371818at2759"/>
<dbReference type="RefSeq" id="XP_007828367.1">
    <property type="nucleotide sequence ID" value="XM_007830176.1"/>
</dbReference>
<dbReference type="Gene3D" id="3.10.180.10">
    <property type="entry name" value="2,3-Dihydroxybiphenyl 1,2-Dioxygenase, domain 1"/>
    <property type="match status" value="1"/>
</dbReference>
<name>W3XQI0_PESFW</name>
<dbReference type="InterPro" id="IPR037523">
    <property type="entry name" value="VOC_core"/>
</dbReference>
<dbReference type="HOGENOM" id="CLU_997856_0_0_1"/>
<organism evidence="4 5">
    <name type="scientific">Pestalotiopsis fici (strain W106-1 / CGMCC3.15140)</name>
    <dbReference type="NCBI Taxonomy" id="1229662"/>
    <lineage>
        <taxon>Eukaryota</taxon>
        <taxon>Fungi</taxon>
        <taxon>Dikarya</taxon>
        <taxon>Ascomycota</taxon>
        <taxon>Pezizomycotina</taxon>
        <taxon>Sordariomycetes</taxon>
        <taxon>Xylariomycetidae</taxon>
        <taxon>Amphisphaeriales</taxon>
        <taxon>Sporocadaceae</taxon>
        <taxon>Pestalotiopsis</taxon>
    </lineage>
</organism>
<dbReference type="SUPFAM" id="SSF54593">
    <property type="entry name" value="Glyoxalase/Bleomycin resistance protein/Dihydroxybiphenyl dioxygenase"/>
    <property type="match status" value="1"/>
</dbReference>
<evidence type="ECO:0000256" key="1">
    <source>
        <dbReference type="ARBA" id="ARBA00010363"/>
    </source>
</evidence>
<comment type="similarity">
    <text evidence="1">Belongs to the glyoxalase I family.</text>
</comment>
<evidence type="ECO:0000313" key="5">
    <source>
        <dbReference type="Proteomes" id="UP000030651"/>
    </source>
</evidence>
<gene>
    <name evidence="4" type="ORF">PFICI_01595</name>
</gene>
<proteinExistence type="inferred from homology"/>
<protein>
    <recommendedName>
        <fullName evidence="3">VOC domain-containing protein</fullName>
    </recommendedName>
</protein>
<dbReference type="InterPro" id="IPR029068">
    <property type="entry name" value="Glyas_Bleomycin-R_OHBP_Dase"/>
</dbReference>
<feature type="compositionally biased region" description="Low complexity" evidence="2">
    <location>
        <begin position="1"/>
        <end position="11"/>
    </location>
</feature>
<reference evidence="5" key="1">
    <citation type="journal article" date="2015" name="BMC Genomics">
        <title>Genomic and transcriptomic analysis of the endophytic fungus Pestalotiopsis fici reveals its lifestyle and high potential for synthesis of natural products.</title>
        <authorList>
            <person name="Wang X."/>
            <person name="Zhang X."/>
            <person name="Liu L."/>
            <person name="Xiang M."/>
            <person name="Wang W."/>
            <person name="Sun X."/>
            <person name="Che Y."/>
            <person name="Guo L."/>
            <person name="Liu G."/>
            <person name="Guo L."/>
            <person name="Wang C."/>
            <person name="Yin W.B."/>
            <person name="Stadler M."/>
            <person name="Zhang X."/>
            <person name="Liu X."/>
        </authorList>
    </citation>
    <scope>NUCLEOTIDE SEQUENCE [LARGE SCALE GENOMIC DNA]</scope>
    <source>
        <strain evidence="5">W106-1 / CGMCC3.15140</strain>
    </source>
</reference>
<dbReference type="Proteomes" id="UP000030651">
    <property type="component" value="Unassembled WGS sequence"/>
</dbReference>
<feature type="compositionally biased region" description="Polar residues" evidence="2">
    <location>
        <begin position="14"/>
        <end position="25"/>
    </location>
</feature>
<accession>W3XQI0</accession>
<sequence length="279" mass="31140">MFSGTPTSGPSTPEPQSRTTPTNYDNMIARTKRSQLPSLHSEPYWYSKITESSVASALDSFAIASRYHYYIMDNDNVLSGPVLAPKSLAHVVLRTSNFKPMIAFYKAFLGAHATFENDFLSFLTYDEEHHRLAIGYVPGTSEKVPTSAGLEHIAFQFGSIHDLLTAYQQRLARGISPIWCVNHGPTTSIYYQDPDGNQLETQVDNFDTVEAATAMMSSPEYAENPYGVDFDPEDVIRRLKNGESEASIKMRANIGPRSIESIPSPPPRDVRDNYDILMN</sequence>
<dbReference type="KEGG" id="pfy:PFICI_01595"/>
<feature type="domain" description="VOC" evidence="3">
    <location>
        <begin position="87"/>
        <end position="204"/>
    </location>
</feature>
<dbReference type="PROSITE" id="PS51819">
    <property type="entry name" value="VOC"/>
    <property type="match status" value="1"/>
</dbReference>
<evidence type="ECO:0000313" key="4">
    <source>
        <dbReference type="EMBL" id="ETS87767.1"/>
    </source>
</evidence>
<dbReference type="GeneID" id="19266608"/>
<dbReference type="eggNOG" id="ENOG502SNCW">
    <property type="taxonomic scope" value="Eukaryota"/>
</dbReference>
<dbReference type="InParanoid" id="W3XQI0"/>